<dbReference type="RefSeq" id="WP_345375000.1">
    <property type="nucleotide sequence ID" value="NZ_BAABJX010000065.1"/>
</dbReference>
<sequence length="216" mass="24751">MKSYLNASTVQSRGIRNNNPGNIVQSSVPWKGKLLSPNDTRFEQFKDLLHGLRALFLNLNTYYEKRGLRTIREIVYRYAPPHENHTENYVQHVARVVGIPEDTMLPKQEEVFLRLAKGIVQMENRMEDRHLVTEQDLVGGLQLSGIFTFPGVSYTTAFTESGRQKIGGVLLLGVLVAGYLAWRYYRTKEASEEAFTVVENESDTNQLKPEFDHVQF</sequence>
<comment type="caution">
    <text evidence="3">The sequence shown here is derived from an EMBL/GenBank/DDBJ whole genome shotgun (WGS) entry which is preliminary data.</text>
</comment>
<evidence type="ECO:0000313" key="4">
    <source>
        <dbReference type="Proteomes" id="UP001500298"/>
    </source>
</evidence>
<keyword evidence="2" id="KW-1133">Transmembrane helix</keyword>
<gene>
    <name evidence="3" type="ORF">GCM10023331_39480</name>
</gene>
<evidence type="ECO:0000313" key="3">
    <source>
        <dbReference type="EMBL" id="GAA4850891.1"/>
    </source>
</evidence>
<reference evidence="4" key="1">
    <citation type="journal article" date="2019" name="Int. J. Syst. Evol. Microbiol.">
        <title>The Global Catalogue of Microorganisms (GCM) 10K type strain sequencing project: providing services to taxonomists for standard genome sequencing and annotation.</title>
        <authorList>
            <consortium name="The Broad Institute Genomics Platform"/>
            <consortium name="The Broad Institute Genome Sequencing Center for Infectious Disease"/>
            <person name="Wu L."/>
            <person name="Ma J."/>
        </authorList>
    </citation>
    <scope>NUCLEOTIDE SEQUENCE [LARGE SCALE GENOMIC DNA]</scope>
    <source>
        <strain evidence="4">JCM 18326</strain>
    </source>
</reference>
<feature type="transmembrane region" description="Helical" evidence="2">
    <location>
        <begin position="166"/>
        <end position="185"/>
    </location>
</feature>
<accession>A0ABP9DL55</accession>
<keyword evidence="2" id="KW-0472">Membrane</keyword>
<dbReference type="EMBL" id="BAABJX010000065">
    <property type="protein sequence ID" value="GAA4850891.1"/>
    <property type="molecule type" value="Genomic_DNA"/>
</dbReference>
<keyword evidence="4" id="KW-1185">Reference proteome</keyword>
<name>A0ABP9DL55_9BACT</name>
<evidence type="ECO:0000256" key="2">
    <source>
        <dbReference type="SAM" id="Phobius"/>
    </source>
</evidence>
<protein>
    <submittedName>
        <fullName evidence="3">Uncharacterized protein</fullName>
    </submittedName>
</protein>
<dbReference type="Proteomes" id="UP001500298">
    <property type="component" value="Unassembled WGS sequence"/>
</dbReference>
<evidence type="ECO:0000256" key="1">
    <source>
        <dbReference type="SAM" id="MobiDB-lite"/>
    </source>
</evidence>
<keyword evidence="2" id="KW-0812">Transmembrane</keyword>
<feature type="region of interest" description="Disordered" evidence="1">
    <location>
        <begin position="1"/>
        <end position="22"/>
    </location>
</feature>
<organism evidence="3 4">
    <name type="scientific">Algivirga pacifica</name>
    <dbReference type="NCBI Taxonomy" id="1162670"/>
    <lineage>
        <taxon>Bacteria</taxon>
        <taxon>Pseudomonadati</taxon>
        <taxon>Bacteroidota</taxon>
        <taxon>Cytophagia</taxon>
        <taxon>Cytophagales</taxon>
        <taxon>Flammeovirgaceae</taxon>
        <taxon>Algivirga</taxon>
    </lineage>
</organism>
<proteinExistence type="predicted"/>